<accession>A0A371FYB8</accession>
<keyword evidence="1" id="KW-0472">Membrane</keyword>
<keyword evidence="3" id="KW-1185">Reference proteome</keyword>
<keyword evidence="1" id="KW-0812">Transmembrane</keyword>
<dbReference type="AlphaFoldDB" id="A0A371FYB8"/>
<evidence type="ECO:0000313" key="3">
    <source>
        <dbReference type="Proteomes" id="UP000257109"/>
    </source>
</evidence>
<gene>
    <name evidence="2" type="ORF">CR513_35826</name>
</gene>
<proteinExistence type="predicted"/>
<sequence>MAIDTENIAQPLVIVANKIQVELEERLLQDLKKLGDFCEHLVKHSTLRFLLKKPLEDVALEFLRWMGLPQKLEASQRLVVLVSIGFLFLELFFLVNFFRRVERHRREETRERHGKRGKEPRKEEIDMAKLVTLEFGEYALVWWTQTLEDIRREVRGPFEDWVVLKRLVRERVVLPSYTRDSHNKLQRLY</sequence>
<reference evidence="2" key="1">
    <citation type="submission" date="2018-05" db="EMBL/GenBank/DDBJ databases">
        <title>Draft genome of Mucuna pruriens seed.</title>
        <authorList>
            <person name="Nnadi N.E."/>
            <person name="Vos R."/>
            <person name="Hasami M.H."/>
            <person name="Devisetty U.K."/>
            <person name="Aguiy J.C."/>
        </authorList>
    </citation>
    <scope>NUCLEOTIDE SEQUENCE [LARGE SCALE GENOMIC DNA]</scope>
    <source>
        <strain evidence="2">JCA_2017</strain>
    </source>
</reference>
<organism evidence="2 3">
    <name type="scientific">Mucuna pruriens</name>
    <name type="common">Velvet bean</name>
    <name type="synonym">Dolichos pruriens</name>
    <dbReference type="NCBI Taxonomy" id="157652"/>
    <lineage>
        <taxon>Eukaryota</taxon>
        <taxon>Viridiplantae</taxon>
        <taxon>Streptophyta</taxon>
        <taxon>Embryophyta</taxon>
        <taxon>Tracheophyta</taxon>
        <taxon>Spermatophyta</taxon>
        <taxon>Magnoliopsida</taxon>
        <taxon>eudicotyledons</taxon>
        <taxon>Gunneridae</taxon>
        <taxon>Pentapetalae</taxon>
        <taxon>rosids</taxon>
        <taxon>fabids</taxon>
        <taxon>Fabales</taxon>
        <taxon>Fabaceae</taxon>
        <taxon>Papilionoideae</taxon>
        <taxon>50 kb inversion clade</taxon>
        <taxon>NPAAA clade</taxon>
        <taxon>indigoferoid/millettioid clade</taxon>
        <taxon>Phaseoleae</taxon>
        <taxon>Mucuna</taxon>
    </lineage>
</organism>
<dbReference type="Proteomes" id="UP000257109">
    <property type="component" value="Unassembled WGS sequence"/>
</dbReference>
<evidence type="ECO:0000256" key="1">
    <source>
        <dbReference type="SAM" id="Phobius"/>
    </source>
</evidence>
<feature type="transmembrane region" description="Helical" evidence="1">
    <location>
        <begin position="78"/>
        <end position="98"/>
    </location>
</feature>
<name>A0A371FYB8_MUCPR</name>
<protein>
    <submittedName>
        <fullName evidence="2">Uncharacterized protein</fullName>
    </submittedName>
</protein>
<dbReference type="EMBL" id="QJKJ01007402">
    <property type="protein sequence ID" value="RDX83271.1"/>
    <property type="molecule type" value="Genomic_DNA"/>
</dbReference>
<evidence type="ECO:0000313" key="2">
    <source>
        <dbReference type="EMBL" id="RDX83271.1"/>
    </source>
</evidence>
<feature type="non-terminal residue" evidence="2">
    <location>
        <position position="1"/>
    </location>
</feature>
<comment type="caution">
    <text evidence="2">The sequence shown here is derived from an EMBL/GenBank/DDBJ whole genome shotgun (WGS) entry which is preliminary data.</text>
</comment>
<keyword evidence="1" id="KW-1133">Transmembrane helix</keyword>